<keyword evidence="1" id="KW-0732">Signal</keyword>
<evidence type="ECO:0000313" key="2">
    <source>
        <dbReference type="EMBL" id="GGI12423.1"/>
    </source>
</evidence>
<comment type="caution">
    <text evidence="2">The sequence shown here is derived from an EMBL/GenBank/DDBJ whole genome shotgun (WGS) entry which is preliminary data.</text>
</comment>
<organism evidence="2 3">
    <name type="scientific">Gottfriedia solisilvae</name>
    <dbReference type="NCBI Taxonomy" id="1516104"/>
    <lineage>
        <taxon>Bacteria</taxon>
        <taxon>Bacillati</taxon>
        <taxon>Bacillota</taxon>
        <taxon>Bacilli</taxon>
        <taxon>Bacillales</taxon>
        <taxon>Bacillaceae</taxon>
        <taxon>Gottfriedia</taxon>
    </lineage>
</organism>
<keyword evidence="3" id="KW-1185">Reference proteome</keyword>
<accession>A0A8J3ALA6</accession>
<sequence>MKKKIMILFVFLLFSNSKPTYAVTAQNEVLEDAVLSILFPTINKELFKMFGPGEKYNCAAITNIKKKYNGTYVFGATIQLVAYKPQQNPPYTLVKFNFSNDDGVWSIKSVTKEPIQTKTTDLCRPPV</sequence>
<feature type="signal peptide" evidence="1">
    <location>
        <begin position="1"/>
        <end position="22"/>
    </location>
</feature>
<evidence type="ECO:0008006" key="4">
    <source>
        <dbReference type="Google" id="ProtNLM"/>
    </source>
</evidence>
<dbReference type="RefSeq" id="WP_087999489.1">
    <property type="nucleotide sequence ID" value="NZ_BMHB01000001.1"/>
</dbReference>
<dbReference type="Pfam" id="PF13027">
    <property type="entry name" value="DUF3888"/>
    <property type="match status" value="1"/>
</dbReference>
<feature type="chain" id="PRO_5035210273" description="DUF3888 domain-containing protein" evidence="1">
    <location>
        <begin position="23"/>
        <end position="127"/>
    </location>
</feature>
<gene>
    <name evidence="2" type="ORF">GCM10007380_12840</name>
</gene>
<dbReference type="EMBL" id="BMHB01000001">
    <property type="protein sequence ID" value="GGI12423.1"/>
    <property type="molecule type" value="Genomic_DNA"/>
</dbReference>
<dbReference type="Proteomes" id="UP000626244">
    <property type="component" value="Unassembled WGS sequence"/>
</dbReference>
<evidence type="ECO:0000313" key="3">
    <source>
        <dbReference type="Proteomes" id="UP000626244"/>
    </source>
</evidence>
<dbReference type="AlphaFoldDB" id="A0A8J3ALA6"/>
<dbReference type="InterPro" id="IPR024984">
    <property type="entry name" value="DUF3888"/>
</dbReference>
<reference evidence="3" key="1">
    <citation type="journal article" date="2019" name="Int. J. Syst. Evol. Microbiol.">
        <title>The Global Catalogue of Microorganisms (GCM) 10K type strain sequencing project: providing services to taxonomists for standard genome sequencing and annotation.</title>
        <authorList>
            <consortium name="The Broad Institute Genomics Platform"/>
            <consortium name="The Broad Institute Genome Sequencing Center for Infectious Disease"/>
            <person name="Wu L."/>
            <person name="Ma J."/>
        </authorList>
    </citation>
    <scope>NUCLEOTIDE SEQUENCE [LARGE SCALE GENOMIC DNA]</scope>
    <source>
        <strain evidence="3">CGMCC 1.14993</strain>
    </source>
</reference>
<proteinExistence type="predicted"/>
<evidence type="ECO:0000256" key="1">
    <source>
        <dbReference type="SAM" id="SignalP"/>
    </source>
</evidence>
<name>A0A8J3ALA6_9BACI</name>
<dbReference type="OrthoDB" id="2867859at2"/>
<protein>
    <recommendedName>
        <fullName evidence="4">DUF3888 domain-containing protein</fullName>
    </recommendedName>
</protein>